<keyword evidence="2" id="KW-1185">Reference proteome</keyword>
<dbReference type="EMBL" id="CP060718">
    <property type="protein sequence ID" value="QNN66943.1"/>
    <property type="molecule type" value="Genomic_DNA"/>
</dbReference>
<accession>A0A7G9SGG8</accession>
<evidence type="ECO:0000313" key="1">
    <source>
        <dbReference type="EMBL" id="QNN66943.1"/>
    </source>
</evidence>
<evidence type="ECO:0000313" key="2">
    <source>
        <dbReference type="Proteomes" id="UP000515971"/>
    </source>
</evidence>
<dbReference type="KEGG" id="slut:H9L13_09845"/>
<organism evidence="1 2">
    <name type="scientific">Sphingomonas lutea</name>
    <dbReference type="NCBI Taxonomy" id="1045317"/>
    <lineage>
        <taxon>Bacteria</taxon>
        <taxon>Pseudomonadati</taxon>
        <taxon>Pseudomonadota</taxon>
        <taxon>Alphaproteobacteria</taxon>
        <taxon>Sphingomonadales</taxon>
        <taxon>Sphingomonadaceae</taxon>
        <taxon>Sphingomonas</taxon>
    </lineage>
</organism>
<reference evidence="1 2" key="1">
    <citation type="submission" date="2020-08" db="EMBL/GenBank/DDBJ databases">
        <title>Genome sequence of Sphingomonas lutea KCTC 23642T.</title>
        <authorList>
            <person name="Hyun D.-W."/>
            <person name="Bae J.-W."/>
        </authorList>
    </citation>
    <scope>NUCLEOTIDE SEQUENCE [LARGE SCALE GENOMIC DNA]</scope>
    <source>
        <strain evidence="1 2">KCTC 23642</strain>
    </source>
</reference>
<name>A0A7G9SGG8_9SPHN</name>
<sequence>MRIPAIKPLHGWRQFLGEVGIIVAGVLIALAGQELVESRRWRGDVAEARASLDSQLLESKYASTERIALHACTAHQLDFLDEVIAGTRATNDLDINMGALRLWSTSAWDSATASGAVAHMPANVRNDYANLFAFTEAIRGMNQREFDIINELKTLEKHPQLTDVSRDRLARAVASARGSNDILRLGGTQWLANAKSLDLQFAPEDRTAVRELLFRPCVLPDGSRVSVKAASIPKD</sequence>
<proteinExistence type="predicted"/>
<dbReference type="Proteomes" id="UP000515971">
    <property type="component" value="Chromosome"/>
</dbReference>
<protein>
    <submittedName>
        <fullName evidence="1">Uncharacterized protein</fullName>
    </submittedName>
</protein>
<gene>
    <name evidence="1" type="ORF">H9L13_09845</name>
</gene>
<dbReference type="AlphaFoldDB" id="A0A7G9SGG8"/>
<dbReference type="RefSeq" id="WP_187537535.1">
    <property type="nucleotide sequence ID" value="NZ_BAABJT010000001.1"/>
</dbReference>